<gene>
    <name evidence="2" type="ORF">NE646_11190</name>
</gene>
<feature type="transmembrane region" description="Helical" evidence="1">
    <location>
        <begin position="139"/>
        <end position="156"/>
    </location>
</feature>
<protein>
    <submittedName>
        <fullName evidence="2">DUF5011 domain-containing protein</fullName>
    </submittedName>
</protein>
<organism evidence="2 3">
    <name type="scientific">Bittarella massiliensis</name>
    <name type="common">ex Durand et al. 2017</name>
    <dbReference type="NCBI Taxonomy" id="1720313"/>
    <lineage>
        <taxon>Bacteria</taxon>
        <taxon>Bacillati</taxon>
        <taxon>Bacillota</taxon>
        <taxon>Clostridia</taxon>
        <taxon>Eubacteriales</taxon>
        <taxon>Oscillospiraceae</taxon>
        <taxon>Bittarella (ex Durand et al. 2017)</taxon>
    </lineage>
</organism>
<keyword evidence="1" id="KW-0812">Transmembrane</keyword>
<keyword evidence="1" id="KW-1133">Transmembrane helix</keyword>
<comment type="caution">
    <text evidence="2">The sequence shown here is derived from an EMBL/GenBank/DDBJ whole genome shotgun (WGS) entry which is preliminary data.</text>
</comment>
<reference evidence="2" key="1">
    <citation type="submission" date="2022-06" db="EMBL/GenBank/DDBJ databases">
        <title>Isolation of gut microbiota from human fecal samples.</title>
        <authorList>
            <person name="Pamer E.G."/>
            <person name="Barat B."/>
            <person name="Waligurski E."/>
            <person name="Medina S."/>
            <person name="Paddock L."/>
            <person name="Mostad J."/>
        </authorList>
    </citation>
    <scope>NUCLEOTIDE SEQUENCE</scope>
    <source>
        <strain evidence="2">DFI.7.96</strain>
    </source>
</reference>
<name>A0AAW5KE93_9FIRM</name>
<dbReference type="AlphaFoldDB" id="A0AAW5KE93"/>
<accession>A0AAW5KE93</accession>
<evidence type="ECO:0000313" key="3">
    <source>
        <dbReference type="Proteomes" id="UP001205063"/>
    </source>
</evidence>
<dbReference type="Proteomes" id="UP001205063">
    <property type="component" value="Unassembled WGS sequence"/>
</dbReference>
<proteinExistence type="predicted"/>
<evidence type="ECO:0000313" key="2">
    <source>
        <dbReference type="EMBL" id="MCQ4950227.1"/>
    </source>
</evidence>
<feature type="non-terminal residue" evidence="2">
    <location>
        <position position="1"/>
    </location>
</feature>
<evidence type="ECO:0000256" key="1">
    <source>
        <dbReference type="SAM" id="Phobius"/>
    </source>
</evidence>
<sequence>PDGVLKEVRFAVSRDGKAVEGIDTTRPGEYLIAYTLEDSAGNRTSLFLRYLLQEGDISGELEHSSTPFTGMEGADWSDGRGGGSGSALGGLHNGCPIHWLALLGALLTLCHLGLSRLLLRRREEDEEGRRTRRVGLGRALLLALMTAAAAFLAAHIRCGYDLPALLLWAAAIVLDMVAPERSRREERAEG</sequence>
<dbReference type="EMBL" id="JANGAB010000007">
    <property type="protein sequence ID" value="MCQ4950227.1"/>
    <property type="molecule type" value="Genomic_DNA"/>
</dbReference>
<feature type="transmembrane region" description="Helical" evidence="1">
    <location>
        <begin position="97"/>
        <end position="119"/>
    </location>
</feature>
<dbReference type="RefSeq" id="WP_256136539.1">
    <property type="nucleotide sequence ID" value="NZ_JANGAB010000007.1"/>
</dbReference>
<keyword evidence="1" id="KW-0472">Membrane</keyword>